<feature type="repeat" description="WD" evidence="3">
    <location>
        <begin position="1129"/>
        <end position="1168"/>
    </location>
</feature>
<dbReference type="InterPro" id="IPR036322">
    <property type="entry name" value="WD40_repeat_dom_sf"/>
</dbReference>
<evidence type="ECO:0000256" key="3">
    <source>
        <dbReference type="PROSITE-ProRule" id="PRU00221"/>
    </source>
</evidence>
<dbReference type="InterPro" id="IPR019775">
    <property type="entry name" value="WD40_repeat_CS"/>
</dbReference>
<dbReference type="InterPro" id="IPR001810">
    <property type="entry name" value="F-box_dom"/>
</dbReference>
<comment type="caution">
    <text evidence="6">The sequence shown here is derived from an EMBL/GenBank/DDBJ whole genome shotgun (WGS) entry which is preliminary data.</text>
</comment>
<feature type="repeat" description="WD" evidence="3">
    <location>
        <begin position="1047"/>
        <end position="1086"/>
    </location>
</feature>
<dbReference type="AlphaFoldDB" id="A0A9D4R4C2"/>
<dbReference type="InterPro" id="IPR036047">
    <property type="entry name" value="F-box-like_dom_sf"/>
</dbReference>
<dbReference type="InterPro" id="IPR001680">
    <property type="entry name" value="WD40_rpt"/>
</dbReference>
<feature type="region of interest" description="Disordered" evidence="4">
    <location>
        <begin position="114"/>
        <end position="145"/>
    </location>
</feature>
<evidence type="ECO:0000313" key="6">
    <source>
        <dbReference type="EMBL" id="KAH3853457.1"/>
    </source>
</evidence>
<feature type="repeat" description="WD" evidence="3">
    <location>
        <begin position="927"/>
        <end position="966"/>
    </location>
</feature>
<evidence type="ECO:0000256" key="4">
    <source>
        <dbReference type="SAM" id="MobiDB-lite"/>
    </source>
</evidence>
<evidence type="ECO:0000256" key="1">
    <source>
        <dbReference type="ARBA" id="ARBA00022574"/>
    </source>
</evidence>
<dbReference type="EMBL" id="JAIWYP010000003">
    <property type="protein sequence ID" value="KAH3853457.1"/>
    <property type="molecule type" value="Genomic_DNA"/>
</dbReference>
<gene>
    <name evidence="6" type="ORF">DPMN_095981</name>
</gene>
<name>A0A9D4R4C2_DREPO</name>
<dbReference type="InterPro" id="IPR015943">
    <property type="entry name" value="WD40/YVTN_repeat-like_dom_sf"/>
</dbReference>
<dbReference type="PANTHER" id="PTHR44156">
    <property type="entry name" value="SUPERNUMERARY LIMBS, ISOFORM B-RELATED"/>
    <property type="match status" value="1"/>
</dbReference>
<dbReference type="OrthoDB" id="190105at2759"/>
<reference evidence="6" key="2">
    <citation type="submission" date="2020-11" db="EMBL/GenBank/DDBJ databases">
        <authorList>
            <person name="McCartney M.A."/>
            <person name="Auch B."/>
            <person name="Kono T."/>
            <person name="Mallez S."/>
            <person name="Becker A."/>
            <person name="Gohl D.M."/>
            <person name="Silverstein K.A.T."/>
            <person name="Koren S."/>
            <person name="Bechman K.B."/>
            <person name="Herman A."/>
            <person name="Abrahante J.E."/>
            <person name="Garbe J."/>
        </authorList>
    </citation>
    <scope>NUCLEOTIDE SEQUENCE</scope>
    <source>
        <strain evidence="6">Duluth1</strain>
        <tissue evidence="6">Whole animal</tissue>
    </source>
</reference>
<feature type="repeat" description="WD" evidence="3">
    <location>
        <begin position="967"/>
        <end position="1000"/>
    </location>
</feature>
<reference evidence="6" key="1">
    <citation type="journal article" date="2019" name="bioRxiv">
        <title>The Genome of the Zebra Mussel, Dreissena polymorpha: A Resource for Invasive Species Research.</title>
        <authorList>
            <person name="McCartney M.A."/>
            <person name="Auch B."/>
            <person name="Kono T."/>
            <person name="Mallez S."/>
            <person name="Zhang Y."/>
            <person name="Obille A."/>
            <person name="Becker A."/>
            <person name="Abrahante J.E."/>
            <person name="Garbe J."/>
            <person name="Badalamenti J.P."/>
            <person name="Herman A."/>
            <person name="Mangelson H."/>
            <person name="Liachko I."/>
            <person name="Sullivan S."/>
            <person name="Sone E.D."/>
            <person name="Koren S."/>
            <person name="Silverstein K.A.T."/>
            <person name="Beckman K.B."/>
            <person name="Gohl D.M."/>
        </authorList>
    </citation>
    <scope>NUCLEOTIDE SEQUENCE</scope>
    <source>
        <strain evidence="6">Duluth1</strain>
        <tissue evidence="6">Whole animal</tissue>
    </source>
</reference>
<keyword evidence="2" id="KW-0677">Repeat</keyword>
<dbReference type="PRINTS" id="PR00320">
    <property type="entry name" value="GPROTEINBRPT"/>
</dbReference>
<dbReference type="InterPro" id="IPR020472">
    <property type="entry name" value="WD40_PAC1"/>
</dbReference>
<dbReference type="CDD" id="cd00200">
    <property type="entry name" value="WD40"/>
    <property type="match status" value="1"/>
</dbReference>
<dbReference type="Gene3D" id="2.130.10.10">
    <property type="entry name" value="YVTN repeat-like/Quinoprotein amine dehydrogenase"/>
    <property type="match status" value="2"/>
</dbReference>
<feature type="region of interest" description="Disordered" evidence="4">
    <location>
        <begin position="892"/>
        <end position="911"/>
    </location>
</feature>
<sequence>MPAYILPIERTRAAFLKPPGGLRFGNFEGVVNLPPLKPLVSSLGAQSFSSLNNNQIYKAVCDWYETWRPWQQRVLICGIVDRCSMRQVDMLATTLEPVKHRDYTVAVNHQYPTTPLKKIRDNKKKKKKAPAKKKKNKQKSVKEPSTFQLTLTREGTFANASSPVSVIDDDQENLLRSQGDVIYEKLESQTITYDGNHTQRTLDQSESRLQSTNIEDFANSLASRILLESIPKTVKIFDPSELYAQDLASTIVQQAMDSVELFMTAKEKSILERTTKLYTLIDEQEHGMREQVSYENMLATDPLHNSPVAQVVSGKIRLDGPGISPVKRVIVRSESEKPEKKVDMSILDKYRKYKQPSDSDKPDFYKMTGRPKSLVRILVPEKGAPGELKRSDSPKSMVSRWSAVTHSTLSELRYKLFGARAVATPDFFKSDGVGQTQGGMLHLRQGGVRRPQGIQSVPVPISKLYKSVKWWTEGAGDGKSLVRAQKSELGASFKEQLQQVWKWMSLWEDFEKVALLKVLLKLCTPEDLNFLYAHLHQRLRDHRDINRLSDKLLLYIFSFTPASGITTLKKVCRRWRYLCATDDLWMIKCHELGLQEGIKNLEKMIVHAKGYRMVIDWRMAYDEIRLITDKMKQAMMKKKEKPPPQGRTVEFKEQLEELKQKDVDNVSPQKSHSDLAKTTKIKPDLDNISVTSSESSSFEPDYPRPKFEFTNKIVLTNVAPRAALTREELQAIIKRLVIDPEEKEKERAISRGTPVIVELEVKRGTLSAVRGQPRQVDVDGQSVVSEDLRHYDDEYRIQWDTMPDRKRTNPSSVMLTEATVELIGATPDIKQGPKDPFSALRKDVGPSILRRKPQNMADDAAGDDVAYDIRPDLVPATDIMGKAKANMSLKWHQEPQGSPSGQDHTPRYTRPPRFVGEVRSVLRARKLQGHMSGITCVQFDKRRLVSAGLDRVIRMWDIRSGRSLHKFLGHKGGVRCLQFYGNELATGSWDTTIMIWDLRNLCRHHILTDHSDSVTCLALNQDFMVSGSEDTTVRVWRRATYFCSNVIRGHKMGVTSIAFDGSHVVSASKDGNLRLSNILSGECVWTFLAADVPVPIYTVAMKGSLILSGDSMGRVYFWNKMTGENEAAIEAHTGAINKLAYLAGRFYTASGDGSIREWDLVTMTSVRLLEGHKGPVRDFMVTSERMVSCSEDGSIRIWDLFDPRKKTTEAEQIQQLYQDSL</sequence>
<keyword evidence="7" id="KW-1185">Reference proteome</keyword>
<evidence type="ECO:0000256" key="2">
    <source>
        <dbReference type="ARBA" id="ARBA00022737"/>
    </source>
</evidence>
<feature type="repeat" description="WD" evidence="3">
    <location>
        <begin position="1007"/>
        <end position="1036"/>
    </location>
</feature>
<dbReference type="SMART" id="SM00320">
    <property type="entry name" value="WD40"/>
    <property type="match status" value="7"/>
</dbReference>
<dbReference type="PROSITE" id="PS50181">
    <property type="entry name" value="FBOX"/>
    <property type="match status" value="1"/>
</dbReference>
<dbReference type="Pfam" id="PF00400">
    <property type="entry name" value="WD40"/>
    <property type="match status" value="5"/>
</dbReference>
<feature type="domain" description="F-box" evidence="5">
    <location>
        <begin position="542"/>
        <end position="588"/>
    </location>
</feature>
<dbReference type="SUPFAM" id="SSF81383">
    <property type="entry name" value="F-box domain"/>
    <property type="match status" value="1"/>
</dbReference>
<dbReference type="Gene3D" id="1.20.1280.50">
    <property type="match status" value="1"/>
</dbReference>
<feature type="repeat" description="WD" evidence="3">
    <location>
        <begin position="1169"/>
        <end position="1208"/>
    </location>
</feature>
<evidence type="ECO:0000313" key="7">
    <source>
        <dbReference type="Proteomes" id="UP000828390"/>
    </source>
</evidence>
<dbReference type="PROSITE" id="PS50294">
    <property type="entry name" value="WD_REPEATS_REGION"/>
    <property type="match status" value="4"/>
</dbReference>
<feature type="compositionally biased region" description="Basic residues" evidence="4">
    <location>
        <begin position="120"/>
        <end position="139"/>
    </location>
</feature>
<proteinExistence type="predicted"/>
<dbReference type="Proteomes" id="UP000828390">
    <property type="component" value="Unassembled WGS sequence"/>
</dbReference>
<dbReference type="Pfam" id="PF12937">
    <property type="entry name" value="F-box-like"/>
    <property type="match status" value="1"/>
</dbReference>
<evidence type="ECO:0000259" key="5">
    <source>
        <dbReference type="PROSITE" id="PS50181"/>
    </source>
</evidence>
<keyword evidence="1 3" id="KW-0853">WD repeat</keyword>
<protein>
    <recommendedName>
        <fullName evidence="5">F-box domain-containing protein</fullName>
    </recommendedName>
</protein>
<organism evidence="6 7">
    <name type="scientific">Dreissena polymorpha</name>
    <name type="common">Zebra mussel</name>
    <name type="synonym">Mytilus polymorpha</name>
    <dbReference type="NCBI Taxonomy" id="45954"/>
    <lineage>
        <taxon>Eukaryota</taxon>
        <taxon>Metazoa</taxon>
        <taxon>Spiralia</taxon>
        <taxon>Lophotrochozoa</taxon>
        <taxon>Mollusca</taxon>
        <taxon>Bivalvia</taxon>
        <taxon>Autobranchia</taxon>
        <taxon>Heteroconchia</taxon>
        <taxon>Euheterodonta</taxon>
        <taxon>Imparidentia</taxon>
        <taxon>Neoheterodontei</taxon>
        <taxon>Myida</taxon>
        <taxon>Dreissenoidea</taxon>
        <taxon>Dreissenidae</taxon>
        <taxon>Dreissena</taxon>
    </lineage>
</organism>
<dbReference type="PROSITE" id="PS50082">
    <property type="entry name" value="WD_REPEATS_2"/>
    <property type="match status" value="6"/>
</dbReference>
<dbReference type="InterPro" id="IPR053299">
    <property type="entry name" value="ASTRA_WD_repeat"/>
</dbReference>
<dbReference type="PROSITE" id="PS00678">
    <property type="entry name" value="WD_REPEATS_1"/>
    <property type="match status" value="3"/>
</dbReference>
<dbReference type="SUPFAM" id="SSF50978">
    <property type="entry name" value="WD40 repeat-like"/>
    <property type="match status" value="2"/>
</dbReference>
<accession>A0A9D4R4C2</accession>